<dbReference type="InterPro" id="IPR010933">
    <property type="entry name" value="NADH_DH_su2_C"/>
</dbReference>
<geneLocation type="mitochondrion" evidence="20"/>
<evidence type="ECO:0000259" key="19">
    <source>
        <dbReference type="Pfam" id="PF06444"/>
    </source>
</evidence>
<feature type="transmembrane region" description="Helical" evidence="17">
    <location>
        <begin position="59"/>
        <end position="76"/>
    </location>
</feature>
<evidence type="ECO:0000256" key="17">
    <source>
        <dbReference type="RuleBase" id="RU003403"/>
    </source>
</evidence>
<keyword evidence="5" id="KW-0813">Transport</keyword>
<sequence length="345" mass="38572">MNPFALAIMLISMFIGTMITLTSSHWLLAWLGLEINTLAIIPLMITNHHPRATEATTKYFLTQATAATLILFSALINAWDTGMWELKTLSPLPSNMLSLALMMKMGLAPLHFWLPEVLQGLSLTAGLVLSTWQKIAPIALMYMISSSLNTYILMIMGLVSIILGGWMGLNQVHLRKIIAASSIAHLGWMMVILPFSPYIMLVTFFIYILMTTAMFLSFKIFSATQIKMLTTSWTKMPVLVALMMFILLSLGGLPPTTGFLPKWFILQELTLQHSSSIATIMAISSLLSLFFYLRLTYVLTLTYSPNIMNSTTIWRLKTNMFFLPLIMVMVLATLLLPLAPGLISF</sequence>
<protein>
    <recommendedName>
        <fullName evidence="4 17">NADH-ubiquinone oxidoreductase chain 2</fullName>
        <ecNumber evidence="3 17">7.1.1.2</ecNumber>
    </recommendedName>
</protein>
<dbReference type="PANTHER" id="PTHR46552:SF1">
    <property type="entry name" value="NADH-UBIQUINONE OXIDOREDUCTASE CHAIN 2"/>
    <property type="match status" value="1"/>
</dbReference>
<keyword evidence="7 17" id="KW-0812">Transmembrane</keyword>
<dbReference type="Pfam" id="PF06444">
    <property type="entry name" value="NADH_dehy_S2_C"/>
    <property type="match status" value="1"/>
</dbReference>
<dbReference type="PANTHER" id="PTHR46552">
    <property type="entry name" value="NADH-UBIQUINONE OXIDOREDUCTASE CHAIN 2"/>
    <property type="match status" value="1"/>
</dbReference>
<feature type="transmembrane region" description="Helical" evidence="17">
    <location>
        <begin position="277"/>
        <end position="300"/>
    </location>
</feature>
<feature type="domain" description="NADH dehydrogenase subunit 2 C-terminal" evidence="19">
    <location>
        <begin position="289"/>
        <end position="342"/>
    </location>
</feature>
<evidence type="ECO:0000256" key="6">
    <source>
        <dbReference type="ARBA" id="ARBA00022660"/>
    </source>
</evidence>
<comment type="function">
    <text evidence="17">Core subunit of the mitochondrial membrane respiratory chain NADH dehydrogenase (Complex I) which catalyzes electron transfer from NADH through the respiratory chain, using ubiquinone as an electron acceptor. Essential for the catalytic activity and assembly of complex I.</text>
</comment>
<evidence type="ECO:0000256" key="2">
    <source>
        <dbReference type="ARBA" id="ARBA00007012"/>
    </source>
</evidence>
<feature type="transmembrane region" description="Helical" evidence="17">
    <location>
        <begin position="27"/>
        <end position="47"/>
    </location>
</feature>
<evidence type="ECO:0000256" key="5">
    <source>
        <dbReference type="ARBA" id="ARBA00022448"/>
    </source>
</evidence>
<comment type="subcellular location">
    <subcellularLocation>
        <location evidence="1 17">Mitochondrion inner membrane</location>
        <topology evidence="1 17">Multi-pass membrane protein</topology>
    </subcellularLocation>
</comment>
<keyword evidence="12 17" id="KW-0520">NAD</keyword>
<evidence type="ECO:0000256" key="15">
    <source>
        <dbReference type="ARBA" id="ARBA00023136"/>
    </source>
</evidence>
<accession>C9D8D4</accession>
<keyword evidence="6 17" id="KW-0679">Respiratory chain</keyword>
<feature type="transmembrane region" description="Helical" evidence="17">
    <location>
        <begin position="238"/>
        <end position="257"/>
    </location>
</feature>
<comment type="catalytic activity">
    <reaction evidence="16 17">
        <text>a ubiquinone + NADH + 5 H(+)(in) = a ubiquinol + NAD(+) + 4 H(+)(out)</text>
        <dbReference type="Rhea" id="RHEA:29091"/>
        <dbReference type="Rhea" id="RHEA-COMP:9565"/>
        <dbReference type="Rhea" id="RHEA-COMP:9566"/>
        <dbReference type="ChEBI" id="CHEBI:15378"/>
        <dbReference type="ChEBI" id="CHEBI:16389"/>
        <dbReference type="ChEBI" id="CHEBI:17976"/>
        <dbReference type="ChEBI" id="CHEBI:57540"/>
        <dbReference type="ChEBI" id="CHEBI:57945"/>
        <dbReference type="EC" id="7.1.1.2"/>
    </reaction>
</comment>
<organism evidence="20">
    <name type="scientific">Geotrypetes seraphini</name>
    <name type="common">Gaboon caecilian</name>
    <name type="synonym">Caecilia seraphini</name>
    <dbReference type="NCBI Taxonomy" id="260995"/>
    <lineage>
        <taxon>Eukaryota</taxon>
        <taxon>Metazoa</taxon>
        <taxon>Chordata</taxon>
        <taxon>Craniata</taxon>
        <taxon>Vertebrata</taxon>
        <taxon>Euteleostomi</taxon>
        <taxon>Amphibia</taxon>
        <taxon>Gymnophiona</taxon>
        <taxon>Geotrypetes</taxon>
    </lineage>
</organism>
<gene>
    <name evidence="20" type="primary">ND2</name>
</gene>
<evidence type="ECO:0000256" key="8">
    <source>
        <dbReference type="ARBA" id="ARBA00022792"/>
    </source>
</evidence>
<name>C9D8D4_GEOSA</name>
<keyword evidence="10 17" id="KW-0249">Electron transport</keyword>
<evidence type="ECO:0000256" key="16">
    <source>
        <dbReference type="ARBA" id="ARBA00049551"/>
    </source>
</evidence>
<evidence type="ECO:0000256" key="1">
    <source>
        <dbReference type="ARBA" id="ARBA00004448"/>
    </source>
</evidence>
<evidence type="ECO:0000256" key="9">
    <source>
        <dbReference type="ARBA" id="ARBA00022967"/>
    </source>
</evidence>
<dbReference type="EC" id="7.1.1.2" evidence="3 17"/>
<keyword evidence="8 17" id="KW-0999">Mitochondrion inner membrane</keyword>
<reference evidence="20" key="1">
    <citation type="journal article" date="2009" name="Mol. Phylogenet. Evol.">
        <title>A mitogenomic perspective on the phylogeny and biogeography of living caecilians (Amphibia: Gymnophiona).</title>
        <authorList>
            <person name="Zhang P."/>
            <person name="Wake M.H."/>
        </authorList>
    </citation>
    <scope>NUCLEOTIDE SEQUENCE</scope>
</reference>
<evidence type="ECO:0000256" key="14">
    <source>
        <dbReference type="ARBA" id="ARBA00023128"/>
    </source>
</evidence>
<evidence type="ECO:0000256" key="10">
    <source>
        <dbReference type="ARBA" id="ARBA00022982"/>
    </source>
</evidence>
<evidence type="ECO:0000313" key="20">
    <source>
        <dbReference type="EMBL" id="ACS37067.1"/>
    </source>
</evidence>
<evidence type="ECO:0000256" key="13">
    <source>
        <dbReference type="ARBA" id="ARBA00023075"/>
    </source>
</evidence>
<keyword evidence="11 17" id="KW-1133">Transmembrane helix</keyword>
<keyword evidence="15 17" id="KW-0472">Membrane</keyword>
<evidence type="ECO:0000256" key="11">
    <source>
        <dbReference type="ARBA" id="ARBA00022989"/>
    </source>
</evidence>
<keyword evidence="9 17" id="KW-1278">Translocase</keyword>
<comment type="similarity">
    <text evidence="2 17">Belongs to the complex I subunit 2 family.</text>
</comment>
<dbReference type="GO" id="GO:0008137">
    <property type="term" value="F:NADH dehydrogenase (ubiquinone) activity"/>
    <property type="evidence" value="ECO:0007669"/>
    <property type="project" value="UniProtKB-EC"/>
</dbReference>
<evidence type="ECO:0000256" key="3">
    <source>
        <dbReference type="ARBA" id="ARBA00012944"/>
    </source>
</evidence>
<dbReference type="Pfam" id="PF00361">
    <property type="entry name" value="Proton_antipo_M"/>
    <property type="match status" value="1"/>
</dbReference>
<evidence type="ECO:0000256" key="12">
    <source>
        <dbReference type="ARBA" id="ARBA00023027"/>
    </source>
</evidence>
<dbReference type="GO" id="GO:0006120">
    <property type="term" value="P:mitochondrial electron transport, NADH to ubiquinone"/>
    <property type="evidence" value="ECO:0007669"/>
    <property type="project" value="InterPro"/>
</dbReference>
<feature type="domain" description="NADH:quinone oxidoreductase/Mrp antiporter transmembrane" evidence="18">
    <location>
        <begin position="23"/>
        <end position="288"/>
    </location>
</feature>
<dbReference type="InterPro" id="IPR050175">
    <property type="entry name" value="Complex_I_Subunit_2"/>
</dbReference>
<feature type="transmembrane region" description="Helical" evidence="17">
    <location>
        <begin position="150"/>
        <end position="169"/>
    </location>
</feature>
<feature type="transmembrane region" description="Helical" evidence="17">
    <location>
        <begin position="121"/>
        <end position="144"/>
    </location>
</feature>
<keyword evidence="13 17" id="KW-0830">Ubiquinone</keyword>
<dbReference type="AlphaFoldDB" id="C9D8D4"/>
<feature type="transmembrane region" description="Helical" evidence="17">
    <location>
        <begin position="5"/>
        <end position="21"/>
    </location>
</feature>
<dbReference type="EMBL" id="GQ244469">
    <property type="protein sequence ID" value="ACS37067.1"/>
    <property type="molecule type" value="Genomic_DNA"/>
</dbReference>
<dbReference type="InterPro" id="IPR001750">
    <property type="entry name" value="ND/Mrp_TM"/>
</dbReference>
<proteinExistence type="inferred from homology"/>
<evidence type="ECO:0000256" key="4">
    <source>
        <dbReference type="ARBA" id="ARBA00021008"/>
    </source>
</evidence>
<dbReference type="PRINTS" id="PR01436">
    <property type="entry name" value="NADHDHGNASE2"/>
</dbReference>
<keyword evidence="14 17" id="KW-0496">Mitochondrion</keyword>
<evidence type="ECO:0000259" key="18">
    <source>
        <dbReference type="Pfam" id="PF00361"/>
    </source>
</evidence>
<dbReference type="GO" id="GO:0005743">
    <property type="term" value="C:mitochondrial inner membrane"/>
    <property type="evidence" value="ECO:0007669"/>
    <property type="project" value="UniProtKB-SubCell"/>
</dbReference>
<evidence type="ECO:0000256" key="7">
    <source>
        <dbReference type="ARBA" id="ARBA00022692"/>
    </source>
</evidence>
<dbReference type="InterPro" id="IPR003917">
    <property type="entry name" value="NADH_UbQ_OxRdtase_chain2"/>
</dbReference>
<feature type="transmembrane region" description="Helical" evidence="17">
    <location>
        <begin position="321"/>
        <end position="343"/>
    </location>
</feature>